<dbReference type="STRING" id="1441095.AM592_14085"/>
<evidence type="ECO:0008006" key="3">
    <source>
        <dbReference type="Google" id="ProtNLM"/>
    </source>
</evidence>
<dbReference type="AlphaFoldDB" id="A0A0M4FKZ9"/>
<dbReference type="OrthoDB" id="9807577at2"/>
<dbReference type="PATRIC" id="fig|1441095.3.peg.3102"/>
<proteinExistence type="predicted"/>
<protein>
    <recommendedName>
        <fullName evidence="3">DUF1643 domain-containing protein</fullName>
    </recommendedName>
</protein>
<sequence>MVEIHQNMAMLAVLSDNHKYRYYYEKTWNKYRPCACVILLHPSLDDVLKSDKTVTSLTNYFIDQHYDKFIVVNLFAYMTSDSSELKKSEQSYEQVNRSYFEKACAGSDMIFIGWGSDTKKFVSAKRDAEEILRPLQKQAEMLRRRPGEVSAPST</sequence>
<name>A0A0M4FKZ9_9BACI</name>
<accession>A0A0M4FKZ9</accession>
<dbReference type="EMBL" id="CP012600">
    <property type="protein sequence ID" value="ALC82579.1"/>
    <property type="molecule type" value="Genomic_DNA"/>
</dbReference>
<dbReference type="RefSeq" id="WP_053604382.1">
    <property type="nucleotide sequence ID" value="NZ_CP012600.1"/>
</dbReference>
<reference evidence="2" key="1">
    <citation type="submission" date="2015-08" db="EMBL/GenBank/DDBJ databases">
        <title>Genome sequencing project for genomic taxonomy and phylogenomics of Bacillus-like bacteria.</title>
        <authorList>
            <person name="Liu B."/>
            <person name="Wang J."/>
            <person name="Zhu Y."/>
            <person name="Liu G."/>
            <person name="Chen Q."/>
            <person name="Chen Z."/>
            <person name="Lan J."/>
            <person name="Che J."/>
            <person name="Ge C."/>
            <person name="Shi H."/>
            <person name="Pan Z."/>
            <person name="Liu X."/>
        </authorList>
    </citation>
    <scope>NUCLEOTIDE SEQUENCE [LARGE SCALE GENOMIC DNA]</scope>
    <source>
        <strain evidence="2">FJAT-4402</strain>
    </source>
</reference>
<evidence type="ECO:0000313" key="1">
    <source>
        <dbReference type="EMBL" id="ALC82579.1"/>
    </source>
</evidence>
<reference evidence="1 2" key="2">
    <citation type="journal article" date="2016" name="Int. J. Syst. Evol. Microbiol.">
        <title>Bacillus gobiensis sp. nov., isolated from a soil sample.</title>
        <authorList>
            <person name="Liu B."/>
            <person name="Liu G.H."/>
            <person name="Cetin S."/>
            <person name="Schumann P."/>
            <person name="Pan Z.Z."/>
            <person name="Chen Q.Q."/>
        </authorList>
    </citation>
    <scope>NUCLEOTIDE SEQUENCE [LARGE SCALE GENOMIC DNA]</scope>
    <source>
        <strain evidence="1 2">FJAT-4402</strain>
    </source>
</reference>
<keyword evidence="2" id="KW-1185">Reference proteome</keyword>
<gene>
    <name evidence="1" type="ORF">AM592_14085</name>
</gene>
<dbReference type="Proteomes" id="UP000067625">
    <property type="component" value="Chromosome"/>
</dbReference>
<dbReference type="Pfam" id="PF07799">
    <property type="entry name" value="DUF1643"/>
    <property type="match status" value="1"/>
</dbReference>
<dbReference type="InterPro" id="IPR012441">
    <property type="entry name" value="DUF1643"/>
</dbReference>
<evidence type="ECO:0000313" key="2">
    <source>
        <dbReference type="Proteomes" id="UP000067625"/>
    </source>
</evidence>
<organism evidence="1 2">
    <name type="scientific">Bacillus gobiensis</name>
    <dbReference type="NCBI Taxonomy" id="1441095"/>
    <lineage>
        <taxon>Bacteria</taxon>
        <taxon>Bacillati</taxon>
        <taxon>Bacillota</taxon>
        <taxon>Bacilli</taxon>
        <taxon>Bacillales</taxon>
        <taxon>Bacillaceae</taxon>
        <taxon>Bacillus</taxon>
    </lineage>
</organism>